<dbReference type="Pfam" id="PF13401">
    <property type="entry name" value="AAA_22"/>
    <property type="match status" value="1"/>
</dbReference>
<dbReference type="SMART" id="SM00530">
    <property type="entry name" value="HTH_XRE"/>
    <property type="match status" value="1"/>
</dbReference>
<dbReference type="GO" id="GO:0003677">
    <property type="term" value="F:DNA binding"/>
    <property type="evidence" value="ECO:0007669"/>
    <property type="project" value="InterPro"/>
</dbReference>
<dbReference type="SUPFAM" id="SSF52540">
    <property type="entry name" value="P-loop containing nucleoside triphosphate hydrolases"/>
    <property type="match status" value="1"/>
</dbReference>
<keyword evidence="4" id="KW-1185">Reference proteome</keyword>
<dbReference type="InterPro" id="IPR027417">
    <property type="entry name" value="P-loop_NTPase"/>
</dbReference>
<dbReference type="InterPro" id="IPR001387">
    <property type="entry name" value="Cro/C1-type_HTH"/>
</dbReference>
<feature type="domain" description="HTH cro/C1-type" evidence="1">
    <location>
        <begin position="18"/>
        <end position="46"/>
    </location>
</feature>
<dbReference type="InterPro" id="IPR052026">
    <property type="entry name" value="ExeA_AAA_ATPase_DNA-bind"/>
</dbReference>
<dbReference type="InterPro" id="IPR010982">
    <property type="entry name" value="Lambda_DNA-bd_dom_sf"/>
</dbReference>
<dbReference type="GO" id="GO:0016887">
    <property type="term" value="F:ATP hydrolysis activity"/>
    <property type="evidence" value="ECO:0007669"/>
    <property type="project" value="InterPro"/>
</dbReference>
<dbReference type="SUPFAM" id="SSF47413">
    <property type="entry name" value="lambda repressor-like DNA-binding domains"/>
    <property type="match status" value="1"/>
</dbReference>
<dbReference type="CDD" id="cd00093">
    <property type="entry name" value="HTH_XRE"/>
    <property type="match status" value="1"/>
</dbReference>
<evidence type="ECO:0000313" key="2">
    <source>
        <dbReference type="EMBL" id="MRN38965.1"/>
    </source>
</evidence>
<evidence type="ECO:0000259" key="1">
    <source>
        <dbReference type="PROSITE" id="PS50943"/>
    </source>
</evidence>
<gene>
    <name evidence="2" type="ORF">GJU80_10895</name>
    <name evidence="3" type="ORF">GJU80_11935</name>
</gene>
<evidence type="ECO:0000313" key="4">
    <source>
        <dbReference type="Proteomes" id="UP000486297"/>
    </source>
</evidence>
<dbReference type="PROSITE" id="PS50943">
    <property type="entry name" value="HTH_CROC1"/>
    <property type="match status" value="1"/>
</dbReference>
<reference evidence="3" key="1">
    <citation type="journal article" name="Emerg. Infect. Dis.">
        <title>Two cases of a newly characterized neisseria species.</title>
        <authorList>
            <person name="Mustapha M."/>
            <person name="Lemos A.P.S."/>
            <person name="Harrison L.H."/>
            <person name="Vantyne D."/>
            <person name="Sacchi C.T."/>
        </authorList>
    </citation>
    <scope>NUCLEOTIDE SEQUENCE</scope>
    <source>
        <strain evidence="3">N.95.16</strain>
    </source>
</reference>
<organism evidence="3 4">
    <name type="scientific">Neisseria brasiliensis</name>
    <dbReference type="NCBI Taxonomy" id="2666100"/>
    <lineage>
        <taxon>Bacteria</taxon>
        <taxon>Pseudomonadati</taxon>
        <taxon>Pseudomonadota</taxon>
        <taxon>Betaproteobacteria</taxon>
        <taxon>Neisseriales</taxon>
        <taxon>Neisseriaceae</taxon>
        <taxon>Neisseria</taxon>
    </lineage>
</organism>
<name>A0A7X2H0C3_9NEIS</name>
<evidence type="ECO:0000313" key="3">
    <source>
        <dbReference type="EMBL" id="MRN39164.1"/>
    </source>
</evidence>
<comment type="caution">
    <text evidence="3">The sequence shown here is derived from an EMBL/GenBank/DDBJ whole genome shotgun (WGS) entry which is preliminary data.</text>
</comment>
<dbReference type="Proteomes" id="UP000486297">
    <property type="component" value="Unassembled WGS sequence"/>
</dbReference>
<dbReference type="AlphaFoldDB" id="A0A7X2H0C3"/>
<dbReference type="Gene3D" id="1.10.260.40">
    <property type="entry name" value="lambda repressor-like DNA-binding domains"/>
    <property type="match status" value="1"/>
</dbReference>
<dbReference type="Pfam" id="PF01381">
    <property type="entry name" value="HTH_3"/>
    <property type="match status" value="1"/>
</dbReference>
<dbReference type="InterPro" id="IPR049945">
    <property type="entry name" value="AAA_22"/>
</dbReference>
<dbReference type="PANTHER" id="PTHR35894">
    <property type="entry name" value="GENERAL SECRETION PATHWAY PROTEIN A-RELATED"/>
    <property type="match status" value="1"/>
</dbReference>
<protein>
    <submittedName>
        <fullName evidence="3">AAA family ATPase</fullName>
    </submittedName>
</protein>
<sequence>MKNQINKALQQRFIEFKERSGLSQSQLARAIGSSVSQINMYLKGNYAEHGGKYETVEKKIETYLDVQESKAQREELNIGFVSTPTMRRIMGTMLEAHEGGEVVVIYGQAGLGKTQAVKRYCEKNPTAILIEANPSFNALVLMRKLATACKLVNTGSLNDLFEAVADRLRDSGRLIVVDEAENLPLRALEILRRLHDETGCGLVLSGMPKLVANLRGKHGELVQLYSRVSRALPLGDSLPDEELAQIAQSALPEADAETVAEIVKQSNGNTRRMSKLMRGAVRTANKNGIQLQAGIVKKYSTLIIR</sequence>
<proteinExistence type="predicted"/>
<dbReference type="Gene3D" id="3.40.50.300">
    <property type="entry name" value="P-loop containing nucleotide triphosphate hydrolases"/>
    <property type="match status" value="1"/>
</dbReference>
<dbReference type="PANTHER" id="PTHR35894:SF5">
    <property type="entry name" value="MU-LIKE PROPHAGE FLUMU DNA TRANSPOSITION PROTEIN B"/>
    <property type="match status" value="1"/>
</dbReference>
<accession>A0A7X2H0C3</accession>
<dbReference type="EMBL" id="WJXO01000002">
    <property type="protein sequence ID" value="MRN39164.1"/>
    <property type="molecule type" value="Genomic_DNA"/>
</dbReference>
<dbReference type="RefSeq" id="WP_097784619.1">
    <property type="nucleotide sequence ID" value="NZ_WJXO01000001.1"/>
</dbReference>
<dbReference type="EMBL" id="WJXO01000001">
    <property type="protein sequence ID" value="MRN38965.1"/>
    <property type="molecule type" value="Genomic_DNA"/>
</dbReference>